<accession>A0A4Q2SH13</accession>
<evidence type="ECO:0000259" key="1">
    <source>
        <dbReference type="PROSITE" id="PS51737"/>
    </source>
</evidence>
<keyword evidence="3" id="KW-1185">Reference proteome</keyword>
<dbReference type="InterPro" id="IPR038109">
    <property type="entry name" value="DNA_bind_recomb_sf"/>
</dbReference>
<gene>
    <name evidence="2" type="ORF">EUA07_06600</name>
</gene>
<reference evidence="2 3" key="1">
    <citation type="submission" date="2019-01" db="EMBL/GenBank/DDBJ databases">
        <title>Novel species of Nocardioides.</title>
        <authorList>
            <person name="Liu Q."/>
            <person name="Xin Y.-H."/>
        </authorList>
    </citation>
    <scope>NUCLEOTIDE SEQUENCE [LARGE SCALE GENOMIC DNA]</scope>
    <source>
        <strain evidence="2 3">CGMCC 4.6875</strain>
    </source>
</reference>
<comment type="caution">
    <text evidence="2">The sequence shown here is derived from an EMBL/GenBank/DDBJ whole genome shotgun (WGS) entry which is preliminary data.</text>
</comment>
<dbReference type="Proteomes" id="UP000293291">
    <property type="component" value="Unassembled WGS sequence"/>
</dbReference>
<dbReference type="SMART" id="SM00857">
    <property type="entry name" value="Resolvase"/>
    <property type="match status" value="1"/>
</dbReference>
<sequence length="501" mass="54892">MTSRPRNAIVLARISDARGDGRSVSDQVRDARELADRLRWGIGPDDTHVLREPDTSAFKRRKVNVPGKTHPEWRVVRPEFRRALDMLVSGQADGLIAYDLDRACRDPRDLEDLIDLVEHACAGLPVESVTGSLRLSTDADVTMARVMVAIANKASRDTGRRVARAARTRAENGGHHGGTRAFGYENDGMTVREDEASEIRRLAAALAAGKSLRALIVDLREREVPTVRGGAWQSKVLRDILMNPRVAGLAVHRGEIVGKGRWPAILDEDTWRAVAALLSDPSRRTTPGNAPRWLGSGIYACGTCGDTLYCSGRGGGGKDRRPAYRCRSHHTGPSHVTADARALDRHVIGELLDRLSDPAALQVLNSRHDPHGERAAEEDLASAIAKDETRIRQLRAALADPDAEDIDDLRAAIATLKERIADREARLAAVAARPTPLREFTGGQDAAEVWTSLDLARQRDILRLLARVTVKPSGPGRLPNSLRLPDGTYRIPPERVRVEPL</sequence>
<dbReference type="InterPro" id="IPR050639">
    <property type="entry name" value="SSR_resolvase"/>
</dbReference>
<evidence type="ECO:0000313" key="2">
    <source>
        <dbReference type="EMBL" id="RYC03219.1"/>
    </source>
</evidence>
<dbReference type="Pfam" id="PF07508">
    <property type="entry name" value="Recombinase"/>
    <property type="match status" value="1"/>
</dbReference>
<dbReference type="PANTHER" id="PTHR30461:SF23">
    <property type="entry name" value="DNA RECOMBINASE-RELATED"/>
    <property type="match status" value="1"/>
</dbReference>
<proteinExistence type="predicted"/>
<dbReference type="InterPro" id="IPR006119">
    <property type="entry name" value="Resolv_N"/>
</dbReference>
<name>A0A4Q2SH13_9ACTN</name>
<dbReference type="AlphaFoldDB" id="A0A4Q2SH13"/>
<dbReference type="RefSeq" id="WP_129454210.1">
    <property type="nucleotide sequence ID" value="NZ_JACXYX010000009.1"/>
</dbReference>
<dbReference type="PANTHER" id="PTHR30461">
    <property type="entry name" value="DNA-INVERTASE FROM LAMBDOID PROPHAGE"/>
    <property type="match status" value="1"/>
</dbReference>
<dbReference type="GO" id="GO:0003677">
    <property type="term" value="F:DNA binding"/>
    <property type="evidence" value="ECO:0007669"/>
    <property type="project" value="InterPro"/>
</dbReference>
<protein>
    <submittedName>
        <fullName evidence="2">Recombinase family protein</fullName>
    </submittedName>
</protein>
<dbReference type="EMBL" id="SDWU01000006">
    <property type="protein sequence ID" value="RYC03219.1"/>
    <property type="molecule type" value="Genomic_DNA"/>
</dbReference>
<dbReference type="Gene3D" id="3.40.50.1390">
    <property type="entry name" value="Resolvase, N-terminal catalytic domain"/>
    <property type="match status" value="1"/>
</dbReference>
<dbReference type="Pfam" id="PF00239">
    <property type="entry name" value="Resolvase"/>
    <property type="match status" value="1"/>
</dbReference>
<dbReference type="Gene3D" id="3.90.1750.20">
    <property type="entry name" value="Putative Large Serine Recombinase, Chain B, Domain 2"/>
    <property type="match status" value="1"/>
</dbReference>
<feature type="domain" description="Recombinase" evidence="1">
    <location>
        <begin position="181"/>
        <end position="284"/>
    </location>
</feature>
<dbReference type="InterPro" id="IPR011109">
    <property type="entry name" value="DNA_bind_recombinase_dom"/>
</dbReference>
<dbReference type="OrthoDB" id="4500247at2"/>
<dbReference type="GO" id="GO:0000150">
    <property type="term" value="F:DNA strand exchange activity"/>
    <property type="evidence" value="ECO:0007669"/>
    <property type="project" value="InterPro"/>
</dbReference>
<organism evidence="2 3">
    <name type="scientific">Nocardioides ganghwensis</name>
    <dbReference type="NCBI Taxonomy" id="252230"/>
    <lineage>
        <taxon>Bacteria</taxon>
        <taxon>Bacillati</taxon>
        <taxon>Actinomycetota</taxon>
        <taxon>Actinomycetes</taxon>
        <taxon>Propionibacteriales</taxon>
        <taxon>Nocardioidaceae</taxon>
        <taxon>Nocardioides</taxon>
    </lineage>
</organism>
<evidence type="ECO:0000313" key="3">
    <source>
        <dbReference type="Proteomes" id="UP000293291"/>
    </source>
</evidence>
<dbReference type="CDD" id="cd00338">
    <property type="entry name" value="Ser_Recombinase"/>
    <property type="match status" value="1"/>
</dbReference>
<dbReference type="PROSITE" id="PS51737">
    <property type="entry name" value="RECOMBINASE_DNA_BIND"/>
    <property type="match status" value="1"/>
</dbReference>
<dbReference type="InterPro" id="IPR036162">
    <property type="entry name" value="Resolvase-like_N_sf"/>
</dbReference>
<dbReference type="SUPFAM" id="SSF53041">
    <property type="entry name" value="Resolvase-like"/>
    <property type="match status" value="1"/>
</dbReference>